<evidence type="ECO:0000256" key="12">
    <source>
        <dbReference type="ARBA" id="ARBA00023242"/>
    </source>
</evidence>
<evidence type="ECO:0000256" key="2">
    <source>
        <dbReference type="ARBA" id="ARBA00022676"/>
    </source>
</evidence>
<accession>A0A194W2X8</accession>
<dbReference type="CDD" id="cd07997">
    <property type="entry name" value="WGR_PARP"/>
    <property type="match status" value="1"/>
</dbReference>
<keyword evidence="8" id="KW-0863">Zinc-finger</keyword>
<dbReference type="GO" id="GO:0008270">
    <property type="term" value="F:zinc ion binding"/>
    <property type="evidence" value="ECO:0007669"/>
    <property type="project" value="UniProtKB-KW"/>
</dbReference>
<dbReference type="InterPro" id="IPR036420">
    <property type="entry name" value="BRCT_dom_sf"/>
</dbReference>
<evidence type="ECO:0000256" key="13">
    <source>
        <dbReference type="ARBA" id="ARBA00024347"/>
    </source>
</evidence>
<evidence type="ECO:0000259" key="20">
    <source>
        <dbReference type="PROSITE" id="PS51977"/>
    </source>
</evidence>
<comment type="subcellular location">
    <subcellularLocation>
        <location evidence="1">Nucleus</location>
    </subcellularLocation>
</comment>
<evidence type="ECO:0000256" key="9">
    <source>
        <dbReference type="ARBA" id="ARBA00022833"/>
    </source>
</evidence>
<dbReference type="PROSITE" id="PS50172">
    <property type="entry name" value="BRCT"/>
    <property type="match status" value="1"/>
</dbReference>
<gene>
    <name evidence="21" type="ORF">VM1G_06362</name>
</gene>
<dbReference type="SMART" id="SM00773">
    <property type="entry name" value="WGR"/>
    <property type="match status" value="1"/>
</dbReference>
<sequence>MPPRVTRSAAVPAASTSTPSLPATPPLDGCVVAFSGSFPGWKQASLIGQAIRLGARAPKSLTKDATHLVTTRSEFNDSSSKVQEARNRGLYIVSIDWMLDSERSNSRPSEALYTFDTTTNNNGSGPAATSAQPPPAASKKRQASPTIVDSTSVSKPPPKKAKLGSDAEDGKVPVLGHKQIATSRDIQVPVDEYCPYTGYKVYIGDDNVIWDAALNQTNAGKNNNKFYRIQLLDGGQIYKTWTRWGRVGEQGQNSMVGTGSLTDAKNFFEKKFKDKTGLAWVNRMADPKPKKYVFLEKNYEPDSDNEDVKPAVTANDEHTEKDRQAPICTLHPEIQKVMELIFNKGYFAASMAQMNYDVDKLPLGKLSKATIMRGFQTLKNLSDVIESSTDPSSIENLSNLYYSLIPHNFGRNRPPVIHSQASVKREVEILENLADMKEAANIMKEAIDERSSSIHPLDQHYRGLSLNEMTPLDPASEEFQLLGEYLTETRGHTHNIDYKIESIFRIERHGEKERFIQTQNSDRRLLWHGSRATNYGGILSQGLRIAPPEAPATGYMFAKGVYLADCSTKSANYCHSSISDGTALLLLCEAELGRPMLELTNANSHANLTAKAMGASSTWGKGTTGPSVWKDASCVHPSLAGVTMPDTKLGPIGPTGVSGAYLQYNEYICYDVAQIRLRYLLKVKI</sequence>
<evidence type="ECO:0000256" key="5">
    <source>
        <dbReference type="ARBA" id="ARBA00022723"/>
    </source>
</evidence>
<keyword evidence="3 15" id="KW-0808">Transferase</keyword>
<dbReference type="GO" id="GO:0070212">
    <property type="term" value="P:protein poly-ADP-ribosylation"/>
    <property type="evidence" value="ECO:0007669"/>
    <property type="project" value="TreeGrafter"/>
</dbReference>
<dbReference type="FunFam" id="2.20.140.10:FF:000001">
    <property type="entry name" value="Poly [ADP-ribose] polymerase"/>
    <property type="match status" value="1"/>
</dbReference>
<dbReference type="PANTHER" id="PTHR10459">
    <property type="entry name" value="DNA LIGASE"/>
    <property type="match status" value="1"/>
</dbReference>
<evidence type="ECO:0000313" key="22">
    <source>
        <dbReference type="Proteomes" id="UP000078559"/>
    </source>
</evidence>
<protein>
    <recommendedName>
        <fullName evidence="15">Poly [ADP-ribose] polymerase</fullName>
        <shortName evidence="15">PARP</shortName>
        <ecNumber evidence="15">2.4.2.-</ecNumber>
    </recommendedName>
</protein>
<dbReference type="SUPFAM" id="SSF52113">
    <property type="entry name" value="BRCT domain"/>
    <property type="match status" value="1"/>
</dbReference>
<organism evidence="21 22">
    <name type="scientific">Cytospora mali</name>
    <name type="common">Apple Valsa canker fungus</name>
    <name type="synonym">Valsa mali</name>
    <dbReference type="NCBI Taxonomy" id="578113"/>
    <lineage>
        <taxon>Eukaryota</taxon>
        <taxon>Fungi</taxon>
        <taxon>Dikarya</taxon>
        <taxon>Ascomycota</taxon>
        <taxon>Pezizomycotina</taxon>
        <taxon>Sordariomycetes</taxon>
        <taxon>Sordariomycetidae</taxon>
        <taxon>Diaporthales</taxon>
        <taxon>Cytosporaceae</taxon>
        <taxon>Cytospora</taxon>
    </lineage>
</organism>
<dbReference type="InterPro" id="IPR004102">
    <property type="entry name" value="Poly(ADP-ribose)pol_reg_dom"/>
</dbReference>
<dbReference type="SUPFAM" id="SSF56399">
    <property type="entry name" value="ADP-ribosylation"/>
    <property type="match status" value="1"/>
</dbReference>
<comment type="similarity">
    <text evidence="13">Belongs to the ARTD/PARP family.</text>
</comment>
<feature type="domain" description="BRCT" evidence="17">
    <location>
        <begin position="22"/>
        <end position="115"/>
    </location>
</feature>
<keyword evidence="12" id="KW-0539">Nucleus</keyword>
<evidence type="ECO:0000256" key="1">
    <source>
        <dbReference type="ARBA" id="ARBA00004123"/>
    </source>
</evidence>
<keyword evidence="11" id="KW-0238">DNA-binding</keyword>
<dbReference type="GO" id="GO:0005730">
    <property type="term" value="C:nucleolus"/>
    <property type="evidence" value="ECO:0007669"/>
    <property type="project" value="TreeGrafter"/>
</dbReference>
<evidence type="ECO:0000256" key="15">
    <source>
        <dbReference type="RuleBase" id="RU362114"/>
    </source>
</evidence>
<dbReference type="PROSITE" id="PS51060">
    <property type="entry name" value="PARP_ALPHA_HD"/>
    <property type="match status" value="1"/>
</dbReference>
<comment type="catalytic activity">
    <reaction evidence="14">
        <text>NAD(+) + (ADP-D-ribosyl)n-acceptor = nicotinamide + (ADP-D-ribosyl)n+1-acceptor + H(+).</text>
        <dbReference type="EC" id="2.4.2.30"/>
    </reaction>
</comment>
<feature type="region of interest" description="Disordered" evidence="16">
    <location>
        <begin position="301"/>
        <end position="320"/>
    </location>
</feature>
<feature type="region of interest" description="Disordered" evidence="16">
    <location>
        <begin position="113"/>
        <end position="171"/>
    </location>
</feature>
<dbReference type="PROSITE" id="PS51059">
    <property type="entry name" value="PARP_CATALYTIC"/>
    <property type="match status" value="1"/>
</dbReference>
<dbReference type="AlphaFoldDB" id="A0A194W2X8"/>
<dbReference type="FunFam" id="1.20.142.10:FF:000002">
    <property type="entry name" value="Poly [ADP-ribose] polymerase"/>
    <property type="match status" value="1"/>
</dbReference>
<evidence type="ECO:0000313" key="21">
    <source>
        <dbReference type="EMBL" id="KUI70443.1"/>
    </source>
</evidence>
<keyword evidence="4" id="KW-0548">Nucleotidyltransferase</keyword>
<dbReference type="Gene3D" id="1.20.142.10">
    <property type="entry name" value="Poly(ADP-ribose) polymerase, regulatory domain"/>
    <property type="match status" value="1"/>
</dbReference>
<dbReference type="SUPFAM" id="SSF47587">
    <property type="entry name" value="Domain of poly(ADP-ribose) polymerase"/>
    <property type="match status" value="1"/>
</dbReference>
<dbReference type="Pfam" id="PF02877">
    <property type="entry name" value="PARP_reg"/>
    <property type="match status" value="1"/>
</dbReference>
<dbReference type="InterPro" id="IPR050800">
    <property type="entry name" value="ARTD/PARP"/>
</dbReference>
<evidence type="ECO:0000256" key="11">
    <source>
        <dbReference type="ARBA" id="ARBA00023125"/>
    </source>
</evidence>
<dbReference type="EMBL" id="CM003103">
    <property type="protein sequence ID" value="KUI70443.1"/>
    <property type="molecule type" value="Genomic_DNA"/>
</dbReference>
<dbReference type="InterPro" id="IPR036930">
    <property type="entry name" value="WGR_dom_sf"/>
</dbReference>
<dbReference type="GO" id="GO:0003950">
    <property type="term" value="F:NAD+ poly-ADP-ribosyltransferase activity"/>
    <property type="evidence" value="ECO:0007669"/>
    <property type="project" value="UniProtKB-UniRule"/>
</dbReference>
<dbReference type="InterPro" id="IPR008893">
    <property type="entry name" value="WGR_domain"/>
</dbReference>
<reference evidence="21" key="1">
    <citation type="submission" date="2014-12" db="EMBL/GenBank/DDBJ databases">
        <title>Genome Sequence of Valsa Canker Pathogens Uncovers a Specific Adaption of Colonization on Woody Bark.</title>
        <authorList>
            <person name="Yin Z."/>
            <person name="Liu H."/>
            <person name="Gao X."/>
            <person name="Li Z."/>
            <person name="Song N."/>
            <person name="Ke X."/>
            <person name="Dai Q."/>
            <person name="Wu Y."/>
            <person name="Sun Y."/>
            <person name="Xu J.-R."/>
            <person name="Kang Z.K."/>
            <person name="Wang L."/>
            <person name="Huang L."/>
        </authorList>
    </citation>
    <scope>NUCLEOTIDE SEQUENCE [LARGE SCALE GENOMIC DNA]</scope>
    <source>
        <strain evidence="21">03-8</strain>
    </source>
</reference>
<evidence type="ECO:0000256" key="14">
    <source>
        <dbReference type="ARBA" id="ARBA00033987"/>
    </source>
</evidence>
<dbReference type="InterPro" id="IPR012317">
    <property type="entry name" value="Poly(ADP-ribose)pol_cat_dom"/>
</dbReference>
<dbReference type="PANTHER" id="PTHR10459:SF60">
    <property type="entry name" value="POLY [ADP-RIBOSE] POLYMERASE 2"/>
    <property type="match status" value="1"/>
</dbReference>
<dbReference type="SUPFAM" id="SSF142921">
    <property type="entry name" value="WGR domain-like"/>
    <property type="match status" value="1"/>
</dbReference>
<dbReference type="GO" id="GO:1990404">
    <property type="term" value="F:NAD+-protein mono-ADP-ribosyltransferase activity"/>
    <property type="evidence" value="ECO:0007669"/>
    <property type="project" value="TreeGrafter"/>
</dbReference>
<dbReference type="Pfam" id="PF05406">
    <property type="entry name" value="WGR"/>
    <property type="match status" value="1"/>
</dbReference>
<feature type="region of interest" description="Disordered" evidence="16">
    <location>
        <begin position="1"/>
        <end position="26"/>
    </location>
</feature>
<dbReference type="Gene3D" id="2.20.140.10">
    <property type="entry name" value="WGR domain"/>
    <property type="match status" value="1"/>
</dbReference>
<evidence type="ECO:0000256" key="10">
    <source>
        <dbReference type="ARBA" id="ARBA00023027"/>
    </source>
</evidence>
<evidence type="ECO:0000256" key="6">
    <source>
        <dbReference type="ARBA" id="ARBA00022737"/>
    </source>
</evidence>
<name>A0A194W2X8_CYTMA</name>
<feature type="domain" description="PARP alpha-helical" evidence="19">
    <location>
        <begin position="327"/>
        <end position="444"/>
    </location>
</feature>
<dbReference type="PROSITE" id="PS51977">
    <property type="entry name" value="WGR"/>
    <property type="match status" value="1"/>
</dbReference>
<evidence type="ECO:0000256" key="16">
    <source>
        <dbReference type="SAM" id="MobiDB-lite"/>
    </source>
</evidence>
<dbReference type="Pfam" id="PF00533">
    <property type="entry name" value="BRCT"/>
    <property type="match status" value="1"/>
</dbReference>
<dbReference type="InterPro" id="IPR036616">
    <property type="entry name" value="Poly(ADP-ribose)pol_reg_dom_sf"/>
</dbReference>
<dbReference type="SMR" id="A0A194W2X8"/>
<evidence type="ECO:0000256" key="4">
    <source>
        <dbReference type="ARBA" id="ARBA00022695"/>
    </source>
</evidence>
<keyword evidence="10 15" id="KW-0520">NAD</keyword>
<evidence type="ECO:0000256" key="7">
    <source>
        <dbReference type="ARBA" id="ARBA00022765"/>
    </source>
</evidence>
<evidence type="ECO:0000259" key="17">
    <source>
        <dbReference type="PROSITE" id="PS50172"/>
    </source>
</evidence>
<feature type="domain" description="WGR" evidence="20">
    <location>
        <begin position="198"/>
        <end position="292"/>
    </location>
</feature>
<feature type="domain" description="PARP catalytic" evidence="18">
    <location>
        <begin position="455"/>
        <end position="685"/>
    </location>
</feature>
<keyword evidence="6" id="KW-0677">Repeat</keyword>
<keyword evidence="9" id="KW-0862">Zinc</keyword>
<dbReference type="Proteomes" id="UP000078559">
    <property type="component" value="Chromosome 6"/>
</dbReference>
<dbReference type="EC" id="2.4.2.-" evidence="15"/>
<evidence type="ECO:0000256" key="8">
    <source>
        <dbReference type="ARBA" id="ARBA00022771"/>
    </source>
</evidence>
<dbReference type="GO" id="GO:0006302">
    <property type="term" value="P:double-strand break repair"/>
    <property type="evidence" value="ECO:0007669"/>
    <property type="project" value="TreeGrafter"/>
</dbReference>
<dbReference type="Gene3D" id="3.40.50.10190">
    <property type="entry name" value="BRCT domain"/>
    <property type="match status" value="1"/>
</dbReference>
<dbReference type="GO" id="GO:0016779">
    <property type="term" value="F:nucleotidyltransferase activity"/>
    <property type="evidence" value="ECO:0007669"/>
    <property type="project" value="UniProtKB-KW"/>
</dbReference>
<keyword evidence="7" id="KW-0013">ADP-ribosylation</keyword>
<keyword evidence="22" id="KW-1185">Reference proteome</keyword>
<dbReference type="Gene3D" id="3.90.228.10">
    <property type="match status" value="1"/>
</dbReference>
<keyword evidence="2 15" id="KW-0328">Glycosyltransferase</keyword>
<evidence type="ECO:0000259" key="19">
    <source>
        <dbReference type="PROSITE" id="PS51060"/>
    </source>
</evidence>
<dbReference type="OrthoDB" id="2017365at2759"/>
<evidence type="ECO:0000256" key="3">
    <source>
        <dbReference type="ARBA" id="ARBA00022679"/>
    </source>
</evidence>
<dbReference type="Pfam" id="PF00644">
    <property type="entry name" value="PARP"/>
    <property type="match status" value="1"/>
</dbReference>
<dbReference type="CDD" id="cd01437">
    <property type="entry name" value="parp_like"/>
    <property type="match status" value="1"/>
</dbReference>
<keyword evidence="5" id="KW-0479">Metal-binding</keyword>
<proteinExistence type="inferred from homology"/>
<dbReference type="SMART" id="SM00292">
    <property type="entry name" value="BRCT"/>
    <property type="match status" value="1"/>
</dbReference>
<dbReference type="GO" id="GO:0003677">
    <property type="term" value="F:DNA binding"/>
    <property type="evidence" value="ECO:0007669"/>
    <property type="project" value="UniProtKB-KW"/>
</dbReference>
<evidence type="ECO:0000259" key="18">
    <source>
        <dbReference type="PROSITE" id="PS51059"/>
    </source>
</evidence>
<feature type="compositionally biased region" description="Low complexity" evidence="16">
    <location>
        <begin position="1"/>
        <end position="21"/>
    </location>
</feature>
<dbReference type="InterPro" id="IPR001357">
    <property type="entry name" value="BRCT_dom"/>
</dbReference>